<protein>
    <recommendedName>
        <fullName evidence="3">Reverse transcriptase domain-containing protein</fullName>
    </recommendedName>
</protein>
<feature type="domain" description="Reverse transcriptase" evidence="3">
    <location>
        <begin position="177"/>
        <end position="468"/>
    </location>
</feature>
<dbReference type="InterPro" id="IPR000477">
    <property type="entry name" value="RT_dom"/>
</dbReference>
<evidence type="ECO:0000313" key="5">
    <source>
        <dbReference type="Proteomes" id="UP000544095"/>
    </source>
</evidence>
<dbReference type="PANTHER" id="PTHR33481">
    <property type="entry name" value="REVERSE TRANSCRIPTASE"/>
    <property type="match status" value="1"/>
</dbReference>
<proteinExistence type="predicted"/>
<accession>A0A8H5NVQ4</accession>
<dbReference type="Pfam" id="PF00078">
    <property type="entry name" value="RVT_1"/>
    <property type="match status" value="1"/>
</dbReference>
<dbReference type="SUPFAM" id="SSF56672">
    <property type="entry name" value="DNA/RNA polymerases"/>
    <property type="match status" value="1"/>
</dbReference>
<dbReference type="PANTHER" id="PTHR33481:SF1">
    <property type="entry name" value="ENDONUCLEASE_EXONUCLEASE_PHOSPHATASE DOMAIN-CONTAINING PROTEIN-RELATED"/>
    <property type="match status" value="1"/>
</dbReference>
<comment type="subcellular location">
    <subcellularLocation>
        <location evidence="1">Mitochondrion</location>
    </subcellularLocation>
</comment>
<dbReference type="CDD" id="cd01650">
    <property type="entry name" value="RT_nLTR_like"/>
    <property type="match status" value="1"/>
</dbReference>
<comment type="caution">
    <text evidence="4">The sequence shown here is derived from an EMBL/GenBank/DDBJ whole genome shotgun (WGS) entry which is preliminary data.</text>
</comment>
<evidence type="ECO:0000259" key="3">
    <source>
        <dbReference type="PROSITE" id="PS50878"/>
    </source>
</evidence>
<dbReference type="PROSITE" id="PS50878">
    <property type="entry name" value="RT_POL"/>
    <property type="match status" value="1"/>
</dbReference>
<gene>
    <name evidence="4" type="ORF">FPANT_9315</name>
</gene>
<dbReference type="InterPro" id="IPR043502">
    <property type="entry name" value="DNA/RNA_pol_sf"/>
</dbReference>
<evidence type="ECO:0000256" key="2">
    <source>
        <dbReference type="ARBA" id="ARBA00023128"/>
    </source>
</evidence>
<reference evidence="4 5" key="1">
    <citation type="submission" date="2020-05" db="EMBL/GenBank/DDBJ databases">
        <title>Identification and distribution of gene clusters putatively required for synthesis of sphingolipid metabolism inhibitors in phylogenetically diverse species of the filamentous fungus Fusarium.</title>
        <authorList>
            <person name="Kim H.-S."/>
            <person name="Busman M."/>
            <person name="Brown D.W."/>
            <person name="Divon H."/>
            <person name="Uhlig S."/>
            <person name="Proctor R.H."/>
        </authorList>
    </citation>
    <scope>NUCLEOTIDE SEQUENCE [LARGE SCALE GENOMIC DNA]</scope>
    <source>
        <strain evidence="4 5">NRRL 25211</strain>
    </source>
</reference>
<name>A0A8H5NVQ4_9HYPO</name>
<dbReference type="GO" id="GO:0005739">
    <property type="term" value="C:mitochondrion"/>
    <property type="evidence" value="ECO:0007669"/>
    <property type="project" value="UniProtKB-SubCell"/>
</dbReference>
<dbReference type="Proteomes" id="UP000544095">
    <property type="component" value="Unassembled WGS sequence"/>
</dbReference>
<keyword evidence="5" id="KW-1185">Reference proteome</keyword>
<dbReference type="EMBL" id="JAAOAR010000496">
    <property type="protein sequence ID" value="KAF5580477.1"/>
    <property type="molecule type" value="Genomic_DNA"/>
</dbReference>
<dbReference type="AlphaFoldDB" id="A0A8H5NVQ4"/>
<organism evidence="4 5">
    <name type="scientific">Fusarium pseudoanthophilum</name>
    <dbReference type="NCBI Taxonomy" id="48495"/>
    <lineage>
        <taxon>Eukaryota</taxon>
        <taxon>Fungi</taxon>
        <taxon>Dikarya</taxon>
        <taxon>Ascomycota</taxon>
        <taxon>Pezizomycotina</taxon>
        <taxon>Sordariomycetes</taxon>
        <taxon>Hypocreomycetidae</taxon>
        <taxon>Hypocreales</taxon>
        <taxon>Nectriaceae</taxon>
        <taxon>Fusarium</taxon>
        <taxon>Fusarium fujikuroi species complex</taxon>
    </lineage>
</organism>
<sequence length="851" mass="99073">MKRDKSALDRYRRSPTTTWRGYWQQRRRQLIKAQIYHGQSDWRNITTSKAVEPYGVYRLSRIFERKRKPRDLPVVSELHDETGIHEDTDGKARCMVDAIWPQTSDSQEPPPTLKPLNRRARRLLSHTVSQAVDKFEIMRIMRRLKIGKAAGPDGIANEVLRMLIDILPPYLERLFNACLRLRYHPRLFKHSITVMIPKGGGKPHHLPGSWRPLALLPCVGKILERVVTNRLQELVIHCNLLPRTQYGMTGKSTTTALQFLLNPVYAAWSTAPKRYISILSIDIKGAYDRVDREKLLEILIDFGIPEWLVEFVASFLSNRSTVVKLPGLTSKRYWINIGIPQGSPLSPVLFLFYTAPLLRMVSEQAWGSEAPGWLKSVQFYCFAFVDDTYIMVVSSSYRTNCRALEFAHEEILKWARPMGVTFSTGKYHLMHFKPPWSRDPDCRLTVNIEGFDTKNEPVDELKILGVIVDRRLRWTAHIAEIEAKVERQLAILTRFSGSVWGTPLLDLVTLYATKIRSTITYACPAWFIYGDYESLDLCLSGLDEIQWAKEHGEGKPNWSFPKYNLDRLKKLQYKCLLRISGALKGTCARVLEKELVIDDIEVTLTRHAMTHRAMILDTPEYEFLATVRSDLTQSGTVTRSKRHPFEVMDNQARLLRDTGHREMMRKYGVAFGEQFWKNPVDRLVTIRLIARRRATAASCKRWDEYRRGRAHPTRHKPAALIENWGLDNRKRYEGLSRAQSTMLIQCRTEKIGLNDYLYTRKRATTWECPCGMGRQTVYHMFMHCERLFHARDILIEGLRDDFEFLKLMTDHADIATKWAIIYFDLAQYKWPKDHRHTMYTKKKYHSLFEGT</sequence>
<keyword evidence="2" id="KW-0496">Mitochondrion</keyword>
<evidence type="ECO:0000256" key="1">
    <source>
        <dbReference type="ARBA" id="ARBA00004173"/>
    </source>
</evidence>
<evidence type="ECO:0000313" key="4">
    <source>
        <dbReference type="EMBL" id="KAF5580477.1"/>
    </source>
</evidence>